<keyword evidence="2" id="KW-0326">Glycosidase</keyword>
<evidence type="ECO:0000259" key="1">
    <source>
        <dbReference type="Pfam" id="PF01156"/>
    </source>
</evidence>
<reference evidence="5" key="2">
    <citation type="submission" date="2017-04" db="EMBL/GenBank/DDBJ databases">
        <title>Function of individual gut microbiota members based on whole genome sequencing of pure cultures obtained from chicken caecum.</title>
        <authorList>
            <person name="Medvecky M."/>
            <person name="Cejkova D."/>
            <person name="Polansky O."/>
            <person name="Karasova D."/>
            <person name="Kubasova T."/>
            <person name="Cizek A."/>
            <person name="Rychlik I."/>
        </authorList>
    </citation>
    <scope>NUCLEOTIDE SEQUENCE [LARGE SCALE GENOMIC DNA]</scope>
    <source>
        <strain evidence="5">An175</strain>
    </source>
</reference>
<protein>
    <submittedName>
        <fullName evidence="2">Pyrimidine-specific ribonucleoside hydrolase rihB</fullName>
        <ecNumber evidence="2">3.2.2.8</ecNumber>
    </submittedName>
</protein>
<organism evidence="2 4">
    <name type="scientific">Anaerotruncus colihominis</name>
    <dbReference type="NCBI Taxonomy" id="169435"/>
    <lineage>
        <taxon>Bacteria</taxon>
        <taxon>Bacillati</taxon>
        <taxon>Bacillota</taxon>
        <taxon>Clostridia</taxon>
        <taxon>Eubacteriales</taxon>
        <taxon>Oscillospiraceae</taxon>
        <taxon>Anaerotruncus</taxon>
    </lineage>
</organism>
<dbReference type="GO" id="GO:0050263">
    <property type="term" value="F:ribosylpyrimidine nucleosidase activity"/>
    <property type="evidence" value="ECO:0007669"/>
    <property type="project" value="UniProtKB-EC"/>
</dbReference>
<dbReference type="InterPro" id="IPR001910">
    <property type="entry name" value="Inosine/uridine_hydrolase_dom"/>
</dbReference>
<dbReference type="Pfam" id="PF01156">
    <property type="entry name" value="IU_nuc_hydro"/>
    <property type="match status" value="1"/>
</dbReference>
<gene>
    <name evidence="2" type="primary">rihB</name>
    <name evidence="3" type="ORF">B5F11_11990</name>
    <name evidence="2" type="ORF">ERS852551_02896</name>
</gene>
<keyword evidence="2" id="KW-0378">Hydrolase</keyword>
<dbReference type="EC" id="3.2.2.8" evidence="2"/>
<dbReference type="AlphaFoldDB" id="A0A174T467"/>
<proteinExistence type="predicted"/>
<feature type="domain" description="Inosine/uridine-preferring nucleoside hydrolase" evidence="1">
    <location>
        <begin position="8"/>
        <end position="305"/>
    </location>
</feature>
<evidence type="ECO:0000313" key="4">
    <source>
        <dbReference type="Proteomes" id="UP000095765"/>
    </source>
</evidence>
<dbReference type="Proteomes" id="UP000196386">
    <property type="component" value="Unassembled WGS sequence"/>
</dbReference>
<dbReference type="SUPFAM" id="SSF53590">
    <property type="entry name" value="Nucleoside hydrolase"/>
    <property type="match status" value="1"/>
</dbReference>
<evidence type="ECO:0000313" key="3">
    <source>
        <dbReference type="EMBL" id="OUP68835.1"/>
    </source>
</evidence>
<dbReference type="RefSeq" id="WP_006873693.1">
    <property type="nucleotide sequence ID" value="NZ_CALWZF010000008.1"/>
</dbReference>
<dbReference type="InterPro" id="IPR036452">
    <property type="entry name" value="Ribo_hydro-like"/>
</dbReference>
<dbReference type="PANTHER" id="PTHR46190">
    <property type="entry name" value="SI:CH211-201H21.5-RELATED"/>
    <property type="match status" value="1"/>
</dbReference>
<dbReference type="EMBL" id="CZBE01000022">
    <property type="protein sequence ID" value="CUQ04572.1"/>
    <property type="molecule type" value="Genomic_DNA"/>
</dbReference>
<accession>A0A174T467</accession>
<dbReference type="EMBL" id="NFKP01000014">
    <property type="protein sequence ID" value="OUP68835.1"/>
    <property type="molecule type" value="Genomic_DNA"/>
</dbReference>
<evidence type="ECO:0000313" key="5">
    <source>
        <dbReference type="Proteomes" id="UP000196386"/>
    </source>
</evidence>
<reference evidence="3" key="3">
    <citation type="journal article" date="2018" name="BMC Genomics">
        <title>Whole genome sequencing and function prediction of 133 gut anaerobes isolated from chicken caecum in pure cultures.</title>
        <authorList>
            <person name="Medvecky M."/>
            <person name="Cejkova D."/>
            <person name="Polansky O."/>
            <person name="Karasova D."/>
            <person name="Kubasova T."/>
            <person name="Cizek A."/>
            <person name="Rychlik I."/>
        </authorList>
    </citation>
    <scope>NUCLEOTIDE SEQUENCE</scope>
    <source>
        <strain evidence="3">An175</strain>
    </source>
</reference>
<name>A0A174T467_9FIRM</name>
<dbReference type="Proteomes" id="UP000095765">
    <property type="component" value="Unassembled WGS sequence"/>
</dbReference>
<dbReference type="Gene3D" id="3.90.245.10">
    <property type="entry name" value="Ribonucleoside hydrolase-like"/>
    <property type="match status" value="1"/>
</dbReference>
<dbReference type="InterPro" id="IPR052775">
    <property type="entry name" value="IUN_hydrolase"/>
</dbReference>
<evidence type="ECO:0000313" key="2">
    <source>
        <dbReference type="EMBL" id="CUQ04572.1"/>
    </source>
</evidence>
<sequence length="316" mass="34666">MSELRRFIVDTDTGSDDVWAVIEALRAVDVVRVEAITVVCGNLPLDLCVKNAMHAADAARTYVPPIYRGMERPIMRKQAFYAADIHGEDGLGGMNLPMPESPVENKHAVDAIIDIVMANSGEIEIVTCGPMTNLAMALLKEPKLAENIKKVWILGGSAGVSGNMTPTAEYNVYVDPEAADIVLDAGMDTVWVTWDTAVGETEITPEEVEMLLNSGSHTAQFCVRCTRKLREYYLSMYGRPSYSVIDSLVMTAALYPEIMEGVFQANCAVERIGTETRGYFRIDRDNRLKRSPNAAICPAVNVPLYKKHLFALLGAG</sequence>
<reference evidence="2 4" key="1">
    <citation type="submission" date="2015-09" db="EMBL/GenBank/DDBJ databases">
        <authorList>
            <consortium name="Pathogen Informatics"/>
        </authorList>
    </citation>
    <scope>NUCLEOTIDE SEQUENCE [LARGE SCALE GENOMIC DNA]</scope>
    <source>
        <strain evidence="2 4">2789STDY5834939</strain>
    </source>
</reference>
<dbReference type="PANTHER" id="PTHR46190:SF1">
    <property type="entry name" value="SI:CH211-201H21.5"/>
    <property type="match status" value="1"/>
</dbReference>
<dbReference type="OrthoDB" id="9797882at2"/>